<evidence type="ECO:0000313" key="2">
    <source>
        <dbReference type="Proteomes" id="UP000606974"/>
    </source>
</evidence>
<name>A0A8H7AD98_9EURO</name>
<dbReference type="AlphaFoldDB" id="A0A8H7AD98"/>
<sequence length="342" mass="38962">MLHHTLSRLLEIGDWRKLGGRLQLKENGRPEIHVPRTFTSERPAVAFTHEALFEMRINEHPAARHLPKPTDGPSIQPISVESQFFAEEVPPIVGARKDILWAAENPNDEAKKAILFSLERKRLKGPGLARFLFRYMWDRFWNPAWKRRMIFLPREVFALLQSLFQQEPKSRPITVASFLNARFRLPRLLKSEGVYVQNMTLLAYTFLSSQLARGPVGPIALTHRRHLIEQTTEQQLHSFLQIVRKDIESRRRPRLYFGESVSLAILLNSLTKADLIKVADFGAAVLSQGENTESRNNPPGTMVTYYNLALTLPSGSPNGIHFSVETMGRTTGSWEISCHGHG</sequence>
<reference evidence="1" key="1">
    <citation type="submission" date="2020-02" db="EMBL/GenBank/DDBJ databases">
        <authorList>
            <person name="Palmer J.M."/>
        </authorList>
    </citation>
    <scope>NUCLEOTIDE SEQUENCE</scope>
    <source>
        <strain evidence="1">EPUS1.4</strain>
        <tissue evidence="1">Thallus</tissue>
    </source>
</reference>
<protein>
    <submittedName>
        <fullName evidence="1">Uncharacterized protein</fullName>
    </submittedName>
</protein>
<keyword evidence="2" id="KW-1185">Reference proteome</keyword>
<organism evidence="1 2">
    <name type="scientific">Endocarpon pusillum</name>
    <dbReference type="NCBI Taxonomy" id="364733"/>
    <lineage>
        <taxon>Eukaryota</taxon>
        <taxon>Fungi</taxon>
        <taxon>Dikarya</taxon>
        <taxon>Ascomycota</taxon>
        <taxon>Pezizomycotina</taxon>
        <taxon>Eurotiomycetes</taxon>
        <taxon>Chaetothyriomycetidae</taxon>
        <taxon>Verrucariales</taxon>
        <taxon>Verrucariaceae</taxon>
        <taxon>Endocarpon</taxon>
    </lineage>
</organism>
<dbReference type="InterPro" id="IPR023213">
    <property type="entry name" value="CAT-like_dom_sf"/>
</dbReference>
<dbReference type="Proteomes" id="UP000606974">
    <property type="component" value="Unassembled WGS sequence"/>
</dbReference>
<gene>
    <name evidence="1" type="ORF">GJ744_001517</name>
</gene>
<dbReference type="Gene3D" id="3.30.559.10">
    <property type="entry name" value="Chloramphenicol acetyltransferase-like domain"/>
    <property type="match status" value="1"/>
</dbReference>
<comment type="caution">
    <text evidence="1">The sequence shown here is derived from an EMBL/GenBank/DDBJ whole genome shotgun (WGS) entry which is preliminary data.</text>
</comment>
<dbReference type="EMBL" id="JAACFV010000121">
    <property type="protein sequence ID" value="KAF7504996.1"/>
    <property type="molecule type" value="Genomic_DNA"/>
</dbReference>
<accession>A0A8H7AD98</accession>
<dbReference type="OrthoDB" id="21502at2759"/>
<proteinExistence type="predicted"/>
<evidence type="ECO:0000313" key="1">
    <source>
        <dbReference type="EMBL" id="KAF7504996.1"/>
    </source>
</evidence>